<protein>
    <submittedName>
        <fullName evidence="4">Uncharacterized protein LOC106053457 isoform X1</fullName>
    </submittedName>
</protein>
<comment type="similarity">
    <text evidence="2">Belongs to the MEI4L family.</text>
</comment>
<dbReference type="InterPro" id="IPR025888">
    <property type="entry name" value="MEI4"/>
</dbReference>
<dbReference type="AlphaFoldDB" id="A0A9W3AR69"/>
<dbReference type="PANTHER" id="PTHR28575">
    <property type="entry name" value="MEIOSIS-SPECIFIC PROTEIN MEI4"/>
    <property type="match status" value="1"/>
</dbReference>
<keyword evidence="3" id="KW-1185">Reference proteome</keyword>
<dbReference type="GO" id="GO:0007129">
    <property type="term" value="P:homologous chromosome pairing at meiosis"/>
    <property type="evidence" value="ECO:0007669"/>
    <property type="project" value="TreeGrafter"/>
</dbReference>
<dbReference type="GeneID" id="106053457"/>
<evidence type="ECO:0000313" key="4">
    <source>
        <dbReference type="RefSeq" id="XP_055889755.1"/>
    </source>
</evidence>
<keyword evidence="1" id="KW-0469">Meiosis</keyword>
<dbReference type="PANTHER" id="PTHR28575:SF1">
    <property type="entry name" value="MEIOSIS-SPECIFIC PROTEIN MEI4"/>
    <property type="match status" value="1"/>
</dbReference>
<accession>A0A9W3AR69</accession>
<dbReference type="RefSeq" id="XP_055889755.1">
    <property type="nucleotide sequence ID" value="XM_056033780.1"/>
</dbReference>
<dbReference type="Proteomes" id="UP001165740">
    <property type="component" value="Chromosome 6"/>
</dbReference>
<dbReference type="OrthoDB" id="6351423at2759"/>
<name>A0A9W3AR69_BIOGL</name>
<evidence type="ECO:0000313" key="3">
    <source>
        <dbReference type="Proteomes" id="UP001165740"/>
    </source>
</evidence>
<evidence type="ECO:0000256" key="1">
    <source>
        <dbReference type="ARBA" id="ARBA00023254"/>
    </source>
</evidence>
<organism evidence="3 4">
    <name type="scientific">Biomphalaria glabrata</name>
    <name type="common">Bloodfluke planorb</name>
    <name type="synonym">Freshwater snail</name>
    <dbReference type="NCBI Taxonomy" id="6526"/>
    <lineage>
        <taxon>Eukaryota</taxon>
        <taxon>Metazoa</taxon>
        <taxon>Spiralia</taxon>
        <taxon>Lophotrochozoa</taxon>
        <taxon>Mollusca</taxon>
        <taxon>Gastropoda</taxon>
        <taxon>Heterobranchia</taxon>
        <taxon>Euthyneura</taxon>
        <taxon>Panpulmonata</taxon>
        <taxon>Hygrophila</taxon>
        <taxon>Lymnaeoidea</taxon>
        <taxon>Planorbidae</taxon>
        <taxon>Biomphalaria</taxon>
    </lineage>
</organism>
<dbReference type="GO" id="GO:0000800">
    <property type="term" value="C:lateral element"/>
    <property type="evidence" value="ECO:0007669"/>
    <property type="project" value="TreeGrafter"/>
</dbReference>
<dbReference type="OMA" id="ILAMERC"/>
<dbReference type="GO" id="GO:0048477">
    <property type="term" value="P:oogenesis"/>
    <property type="evidence" value="ECO:0007669"/>
    <property type="project" value="TreeGrafter"/>
</dbReference>
<gene>
    <name evidence="4" type="primary">LOC106053457</name>
</gene>
<dbReference type="GO" id="GO:0007283">
    <property type="term" value="P:spermatogenesis"/>
    <property type="evidence" value="ECO:0007669"/>
    <property type="project" value="TreeGrafter"/>
</dbReference>
<reference evidence="4" key="1">
    <citation type="submission" date="2025-08" db="UniProtKB">
        <authorList>
            <consortium name="RefSeq"/>
        </authorList>
    </citation>
    <scope>IDENTIFICATION</scope>
</reference>
<dbReference type="GO" id="GO:0006310">
    <property type="term" value="P:DNA recombination"/>
    <property type="evidence" value="ECO:0007669"/>
    <property type="project" value="InterPro"/>
</dbReference>
<proteinExistence type="inferred from homology"/>
<dbReference type="GO" id="GO:0042138">
    <property type="term" value="P:meiotic DNA double-strand break formation"/>
    <property type="evidence" value="ECO:0007669"/>
    <property type="project" value="InterPro"/>
</dbReference>
<sequence length="338" mass="39050">MSDYNISWFKLAVASAIIRSKPVNMSSKKYAEELRAAYLRSQTRLQEQYLMAPKQVAELKEIIEKLHCHQMEKTCDNIENYTSQLKITRDLIPFGTSELLKPSANQNEASFVENLYFIQSVITLQNLTKEFTCEETEKILEAAGKSIRNISDIVYRNLMTVSENLLCQAAHNLNVLMDTFQWLQERPTFMREVCLLVDRIVEKLLHSTSHGLTNKYRRKQLLTKMLQQLARSKSLPLLLIILDSLVERVENLCLLLNRSQATQQLVDANLYNNGYFLVVSMELIMKQWMEECPVSTETLQECQGRLDQAILQVKDSFPLVAHAFFRVSSLCESIIQNK</sequence>
<evidence type="ECO:0000256" key="2">
    <source>
        <dbReference type="ARBA" id="ARBA00093453"/>
    </source>
</evidence>